<evidence type="ECO:0000313" key="1">
    <source>
        <dbReference type="EMBL" id="KAI4316104.1"/>
    </source>
</evidence>
<protein>
    <submittedName>
        <fullName evidence="1">Uncharacterized protein</fullName>
    </submittedName>
</protein>
<proteinExistence type="predicted"/>
<gene>
    <name evidence="1" type="ORF">L6164_024117</name>
</gene>
<dbReference type="EMBL" id="CM039435">
    <property type="protein sequence ID" value="KAI4316104.1"/>
    <property type="molecule type" value="Genomic_DNA"/>
</dbReference>
<name>A0ACB9LXH7_BAUVA</name>
<evidence type="ECO:0000313" key="2">
    <source>
        <dbReference type="Proteomes" id="UP000828941"/>
    </source>
</evidence>
<reference evidence="1 2" key="1">
    <citation type="journal article" date="2022" name="DNA Res.">
        <title>Chromosomal-level genome assembly of the orchid tree Bauhinia variegata (Leguminosae; Cercidoideae) supports the allotetraploid origin hypothesis of Bauhinia.</title>
        <authorList>
            <person name="Zhong Y."/>
            <person name="Chen Y."/>
            <person name="Zheng D."/>
            <person name="Pang J."/>
            <person name="Liu Y."/>
            <person name="Luo S."/>
            <person name="Meng S."/>
            <person name="Qian L."/>
            <person name="Wei D."/>
            <person name="Dai S."/>
            <person name="Zhou R."/>
        </authorList>
    </citation>
    <scope>NUCLEOTIDE SEQUENCE [LARGE SCALE GENOMIC DNA]</scope>
    <source>
        <strain evidence="1">BV-YZ2020</strain>
    </source>
</reference>
<accession>A0ACB9LXH7</accession>
<dbReference type="Proteomes" id="UP000828941">
    <property type="component" value="Chromosome 10"/>
</dbReference>
<sequence length="74" mass="8720">MRPVSTRLPSNYLILLESQSLMRAVRYNIWDNILLATGIGITRKSLNQGDFSWYYQYTFSQFIVQHLDVADRAY</sequence>
<organism evidence="1 2">
    <name type="scientific">Bauhinia variegata</name>
    <name type="common">Purple orchid tree</name>
    <name type="synonym">Phanera variegata</name>
    <dbReference type="NCBI Taxonomy" id="167791"/>
    <lineage>
        <taxon>Eukaryota</taxon>
        <taxon>Viridiplantae</taxon>
        <taxon>Streptophyta</taxon>
        <taxon>Embryophyta</taxon>
        <taxon>Tracheophyta</taxon>
        <taxon>Spermatophyta</taxon>
        <taxon>Magnoliopsida</taxon>
        <taxon>eudicotyledons</taxon>
        <taxon>Gunneridae</taxon>
        <taxon>Pentapetalae</taxon>
        <taxon>rosids</taxon>
        <taxon>fabids</taxon>
        <taxon>Fabales</taxon>
        <taxon>Fabaceae</taxon>
        <taxon>Cercidoideae</taxon>
        <taxon>Cercideae</taxon>
        <taxon>Bauhiniinae</taxon>
        <taxon>Bauhinia</taxon>
    </lineage>
</organism>
<keyword evidence="2" id="KW-1185">Reference proteome</keyword>
<comment type="caution">
    <text evidence="1">The sequence shown here is derived from an EMBL/GenBank/DDBJ whole genome shotgun (WGS) entry which is preliminary data.</text>
</comment>